<proteinExistence type="predicted"/>
<dbReference type="AlphaFoldDB" id="A0A1U7LLV5"/>
<gene>
    <name evidence="2" type="ORF">NEOLI_001658</name>
</gene>
<reference evidence="2 3" key="1">
    <citation type="submission" date="2016-04" db="EMBL/GenBank/DDBJ databases">
        <title>Evolutionary innovation and constraint leading to complex multicellularity in the Ascomycota.</title>
        <authorList>
            <person name="Cisse O."/>
            <person name="Nguyen A."/>
            <person name="Hewitt D.A."/>
            <person name="Jedd G."/>
            <person name="Stajich J.E."/>
        </authorList>
    </citation>
    <scope>NUCLEOTIDE SEQUENCE [LARGE SCALE GENOMIC DNA]</scope>
    <source>
        <strain evidence="2 3">DAH-3</strain>
    </source>
</reference>
<accession>A0A1U7LLV5</accession>
<organism evidence="2 3">
    <name type="scientific">Neolecta irregularis (strain DAH-3)</name>
    <dbReference type="NCBI Taxonomy" id="1198029"/>
    <lineage>
        <taxon>Eukaryota</taxon>
        <taxon>Fungi</taxon>
        <taxon>Dikarya</taxon>
        <taxon>Ascomycota</taxon>
        <taxon>Taphrinomycotina</taxon>
        <taxon>Neolectales</taxon>
        <taxon>Neolectaceae</taxon>
        <taxon>Neolecta</taxon>
    </lineage>
</organism>
<dbReference type="EMBL" id="LXFE01001385">
    <property type="protein sequence ID" value="OLL23646.1"/>
    <property type="molecule type" value="Genomic_DNA"/>
</dbReference>
<comment type="caution">
    <text evidence="2">The sequence shown here is derived from an EMBL/GenBank/DDBJ whole genome shotgun (WGS) entry which is preliminary data.</text>
</comment>
<feature type="region of interest" description="Disordered" evidence="1">
    <location>
        <begin position="46"/>
        <end position="99"/>
    </location>
</feature>
<dbReference type="Proteomes" id="UP000186594">
    <property type="component" value="Unassembled WGS sequence"/>
</dbReference>
<keyword evidence="2" id="KW-0830">Ubiquinone</keyword>
<protein>
    <submittedName>
        <fullName evidence="2">NADH-ubiquinone oxidoreductase assembly factor N7BML</fullName>
    </submittedName>
</protein>
<evidence type="ECO:0000256" key="1">
    <source>
        <dbReference type="SAM" id="MobiDB-lite"/>
    </source>
</evidence>
<name>A0A1U7LLV5_NEOID</name>
<feature type="compositionally biased region" description="Basic and acidic residues" evidence="1">
    <location>
        <begin position="67"/>
        <end position="83"/>
    </location>
</feature>
<evidence type="ECO:0000313" key="2">
    <source>
        <dbReference type="EMBL" id="OLL23646.1"/>
    </source>
</evidence>
<sequence length="99" mass="11508">MVAQWLNWLRYTRWDPPTLAELHADRQRIARIQILAQCIDEKWSGAKTKGLEGSGTKVDGLNGNRIKQVDFEPAKELQERTKAPGEQWKPESWTPQPRR</sequence>
<dbReference type="OrthoDB" id="10255576at2759"/>
<keyword evidence="3" id="KW-1185">Reference proteome</keyword>
<evidence type="ECO:0000313" key="3">
    <source>
        <dbReference type="Proteomes" id="UP000186594"/>
    </source>
</evidence>